<evidence type="ECO:0000256" key="1">
    <source>
        <dbReference type="ARBA" id="ARBA00004651"/>
    </source>
</evidence>
<evidence type="ECO:0000256" key="2">
    <source>
        <dbReference type="ARBA" id="ARBA00009142"/>
    </source>
</evidence>
<comment type="similarity">
    <text evidence="2 8">Belongs to the 4-toluene sulfonate uptake permease (TSUP) (TC 2.A.102) family.</text>
</comment>
<feature type="transmembrane region" description="Helical" evidence="8">
    <location>
        <begin position="132"/>
        <end position="149"/>
    </location>
</feature>
<dbReference type="PANTHER" id="PTHR30269">
    <property type="entry name" value="TRANSMEMBRANE PROTEIN YFCA"/>
    <property type="match status" value="1"/>
</dbReference>
<dbReference type="PANTHER" id="PTHR30269:SF37">
    <property type="entry name" value="MEMBRANE TRANSPORTER PROTEIN"/>
    <property type="match status" value="1"/>
</dbReference>
<comment type="subcellular location">
    <subcellularLocation>
        <location evidence="1 8">Cell membrane</location>
        <topology evidence="1 8">Multi-pass membrane protein</topology>
    </subcellularLocation>
</comment>
<dbReference type="InterPro" id="IPR052017">
    <property type="entry name" value="TSUP"/>
</dbReference>
<keyword evidence="10" id="KW-1185">Reference proteome</keyword>
<dbReference type="InterPro" id="IPR002781">
    <property type="entry name" value="TM_pro_TauE-like"/>
</dbReference>
<protein>
    <recommendedName>
        <fullName evidence="8">Probable membrane transporter protein</fullName>
    </recommendedName>
</protein>
<gene>
    <name evidence="9" type="ORF">DEM34_14255</name>
</gene>
<dbReference type="Pfam" id="PF01925">
    <property type="entry name" value="TauE"/>
    <property type="match status" value="1"/>
</dbReference>
<comment type="caution">
    <text evidence="9">The sequence shown here is derived from an EMBL/GenBank/DDBJ whole genome shotgun (WGS) entry which is preliminary data.</text>
</comment>
<feature type="transmembrane region" description="Helical" evidence="8">
    <location>
        <begin position="77"/>
        <end position="95"/>
    </location>
</feature>
<dbReference type="AlphaFoldDB" id="A0A2U2MYT2"/>
<evidence type="ECO:0000313" key="10">
    <source>
        <dbReference type="Proteomes" id="UP000245474"/>
    </source>
</evidence>
<feature type="transmembrane region" description="Helical" evidence="8">
    <location>
        <begin position="224"/>
        <end position="245"/>
    </location>
</feature>
<feature type="transmembrane region" description="Helical" evidence="8">
    <location>
        <begin position="198"/>
        <end position="217"/>
    </location>
</feature>
<evidence type="ECO:0000256" key="6">
    <source>
        <dbReference type="ARBA" id="ARBA00022989"/>
    </source>
</evidence>
<dbReference type="Proteomes" id="UP000245474">
    <property type="component" value="Unassembled WGS sequence"/>
</dbReference>
<evidence type="ECO:0000256" key="5">
    <source>
        <dbReference type="ARBA" id="ARBA00022692"/>
    </source>
</evidence>
<proteinExistence type="inferred from homology"/>
<keyword evidence="6 8" id="KW-1133">Transmembrane helix</keyword>
<keyword evidence="3" id="KW-0813">Transport</keyword>
<organism evidence="9 10">
    <name type="scientific">Sediminicurvatus halobius</name>
    <dbReference type="NCBI Taxonomy" id="2182432"/>
    <lineage>
        <taxon>Bacteria</taxon>
        <taxon>Pseudomonadati</taxon>
        <taxon>Pseudomonadota</taxon>
        <taxon>Gammaproteobacteria</taxon>
        <taxon>Chromatiales</taxon>
        <taxon>Ectothiorhodospiraceae</taxon>
        <taxon>Sediminicurvatus</taxon>
    </lineage>
</organism>
<dbReference type="EMBL" id="QFFI01000025">
    <property type="protein sequence ID" value="PWG61889.1"/>
    <property type="molecule type" value="Genomic_DNA"/>
</dbReference>
<accession>A0A2U2MYT2</accession>
<dbReference type="GO" id="GO:0005886">
    <property type="term" value="C:plasma membrane"/>
    <property type="evidence" value="ECO:0007669"/>
    <property type="project" value="UniProtKB-SubCell"/>
</dbReference>
<keyword evidence="7 8" id="KW-0472">Membrane</keyword>
<name>A0A2U2MYT2_9GAMM</name>
<evidence type="ECO:0000256" key="4">
    <source>
        <dbReference type="ARBA" id="ARBA00022475"/>
    </source>
</evidence>
<keyword evidence="4 8" id="KW-1003">Cell membrane</keyword>
<feature type="transmembrane region" description="Helical" evidence="8">
    <location>
        <begin position="43"/>
        <end position="71"/>
    </location>
</feature>
<sequence>MGAGKPPEAGEPWPGLPCAMPAPRFQNAAKGDTALEIPLLETLIMALVIFLGALIQGAIGFGLGIIAAPFIVMIEPALIPGLILFVALPLASLTVWRDIAGLALGELTWAIIGRIPGTLAGLGFLAFASTRLLSVLLGLSVLFAVVLSARQPRIRRTRPRLFGAGVLSAFMATTTSVGGPPMALLYQSAEGRSVRANLAAYMVIGTVGSLVALIAVGRFTLAHAGVSTLMLFPTFLGFLLARVVLPLINPAWFRPGLLILCTAAGLTALVNGLVG</sequence>
<evidence type="ECO:0000256" key="8">
    <source>
        <dbReference type="RuleBase" id="RU363041"/>
    </source>
</evidence>
<feature type="transmembrane region" description="Helical" evidence="8">
    <location>
        <begin position="161"/>
        <end position="186"/>
    </location>
</feature>
<evidence type="ECO:0000256" key="3">
    <source>
        <dbReference type="ARBA" id="ARBA00022448"/>
    </source>
</evidence>
<keyword evidence="5 8" id="KW-0812">Transmembrane</keyword>
<reference evidence="9 10" key="1">
    <citation type="submission" date="2018-05" db="EMBL/GenBank/DDBJ databases">
        <title>Spiribacter halobius sp. nov., a moderately halophilic bacterium isolated from marine solar saltern.</title>
        <authorList>
            <person name="Zheng W.-S."/>
            <person name="Lu D.-C."/>
            <person name="Du Z.-J."/>
        </authorList>
    </citation>
    <scope>NUCLEOTIDE SEQUENCE [LARGE SCALE GENOMIC DNA]</scope>
    <source>
        <strain evidence="9 10">E85</strain>
    </source>
</reference>
<evidence type="ECO:0000256" key="7">
    <source>
        <dbReference type="ARBA" id="ARBA00023136"/>
    </source>
</evidence>
<evidence type="ECO:0000313" key="9">
    <source>
        <dbReference type="EMBL" id="PWG61889.1"/>
    </source>
</evidence>
<feature type="transmembrane region" description="Helical" evidence="8">
    <location>
        <begin position="251"/>
        <end position="274"/>
    </location>
</feature>